<gene>
    <name evidence="3" type="ORF">SE17_17595</name>
</gene>
<evidence type="ECO:0000259" key="2">
    <source>
        <dbReference type="Pfam" id="PF01590"/>
    </source>
</evidence>
<dbReference type="Gene3D" id="3.30.450.40">
    <property type="match status" value="1"/>
</dbReference>
<keyword evidence="3" id="KW-0808">Transferase</keyword>
<dbReference type="EMBL" id="LJCR01000666">
    <property type="protein sequence ID" value="KPV52081.1"/>
    <property type="molecule type" value="Genomic_DNA"/>
</dbReference>
<dbReference type="GO" id="GO:0016301">
    <property type="term" value="F:kinase activity"/>
    <property type="evidence" value="ECO:0007669"/>
    <property type="project" value="UniProtKB-KW"/>
</dbReference>
<dbReference type="Pfam" id="PF01590">
    <property type="entry name" value="GAF"/>
    <property type="match status" value="1"/>
</dbReference>
<dbReference type="Proteomes" id="UP000050509">
    <property type="component" value="Unassembled WGS sequence"/>
</dbReference>
<keyword evidence="1" id="KW-0175">Coiled coil</keyword>
<organism evidence="3 4">
    <name type="scientific">Kouleothrix aurantiaca</name>
    <dbReference type="NCBI Taxonomy" id="186479"/>
    <lineage>
        <taxon>Bacteria</taxon>
        <taxon>Bacillati</taxon>
        <taxon>Chloroflexota</taxon>
        <taxon>Chloroflexia</taxon>
        <taxon>Chloroflexales</taxon>
        <taxon>Roseiflexineae</taxon>
        <taxon>Roseiflexaceae</taxon>
        <taxon>Kouleothrix</taxon>
    </lineage>
</organism>
<dbReference type="SUPFAM" id="SSF55781">
    <property type="entry name" value="GAF domain-like"/>
    <property type="match status" value="1"/>
</dbReference>
<sequence>MGKIHPQMKRRPQHARVLRLRHARAEQLQRRVDALQAQIAVQRQLPAFSASSRLDTLLAVCSALLVTHDSAAILQLVVQQSEALFPGASGAMLFLSQPDGETLELRAARSGTPPAMQLAAGQAPAGRAFFAPRAMLMAGPELEAALDELSDEQSAQHAAVLETWPPVSALLAPLRIESQRLGALVIYGGTHAHLFIPRDLPFVQALADLAAVAISEANEHERGERLQSALTQTQTRHDEVQARLDTTQAQLLQSAKLAAVGELAASVAHEINNPLYAARN</sequence>
<proteinExistence type="predicted"/>
<reference evidence="3 4" key="1">
    <citation type="submission" date="2015-09" db="EMBL/GenBank/DDBJ databases">
        <title>Draft genome sequence of Kouleothrix aurantiaca JCM 19913.</title>
        <authorList>
            <person name="Hemp J."/>
        </authorList>
    </citation>
    <scope>NUCLEOTIDE SEQUENCE [LARGE SCALE GENOMIC DNA]</scope>
    <source>
        <strain evidence="3 4">COM-B</strain>
    </source>
</reference>
<evidence type="ECO:0000313" key="3">
    <source>
        <dbReference type="EMBL" id="KPV52081.1"/>
    </source>
</evidence>
<keyword evidence="4" id="KW-1185">Reference proteome</keyword>
<feature type="non-terminal residue" evidence="3">
    <location>
        <position position="280"/>
    </location>
</feature>
<accession>A0A0P9HC81</accession>
<keyword evidence="3" id="KW-0418">Kinase</keyword>
<comment type="caution">
    <text evidence="3">The sequence shown here is derived from an EMBL/GenBank/DDBJ whole genome shotgun (WGS) entry which is preliminary data.</text>
</comment>
<dbReference type="Gene3D" id="1.10.287.130">
    <property type="match status" value="1"/>
</dbReference>
<protein>
    <submittedName>
        <fullName evidence="3">Histidine kinase</fullName>
    </submittedName>
</protein>
<dbReference type="AlphaFoldDB" id="A0A0P9HC81"/>
<evidence type="ECO:0000256" key="1">
    <source>
        <dbReference type="SAM" id="Coils"/>
    </source>
</evidence>
<feature type="domain" description="GAF" evidence="2">
    <location>
        <begin position="72"/>
        <end position="214"/>
    </location>
</feature>
<dbReference type="InterPro" id="IPR029016">
    <property type="entry name" value="GAF-like_dom_sf"/>
</dbReference>
<dbReference type="InterPro" id="IPR003018">
    <property type="entry name" value="GAF"/>
</dbReference>
<name>A0A0P9HC81_9CHLR</name>
<feature type="coiled-coil region" evidence="1">
    <location>
        <begin position="18"/>
        <end position="45"/>
    </location>
</feature>
<evidence type="ECO:0000313" key="4">
    <source>
        <dbReference type="Proteomes" id="UP000050509"/>
    </source>
</evidence>